<dbReference type="EMBL" id="LGTL01000018">
    <property type="protein sequence ID" value="KPA77121.1"/>
    <property type="molecule type" value="Genomic_DNA"/>
</dbReference>
<dbReference type="PROSITE" id="PS51420">
    <property type="entry name" value="RHO"/>
    <property type="match status" value="1"/>
</dbReference>
<comment type="caution">
    <text evidence="7">The sequence shown here is derived from an EMBL/GenBank/DDBJ whole genome shotgun (WGS) entry which is preliminary data.</text>
</comment>
<dbReference type="SUPFAM" id="SSF52540">
    <property type="entry name" value="P-loop containing nucleoside triphosphate hydrolases"/>
    <property type="match status" value="1"/>
</dbReference>
<dbReference type="InterPro" id="IPR020849">
    <property type="entry name" value="Small_GTPase_Ras-type"/>
</dbReference>
<dbReference type="VEuPathDB" id="TriTrypDB:LpyrH10_18_1610"/>
<keyword evidence="6" id="KW-0472">Membrane</keyword>
<dbReference type="Proteomes" id="UP000037923">
    <property type="component" value="Unassembled WGS sequence"/>
</dbReference>
<dbReference type="GO" id="GO:0005525">
    <property type="term" value="F:GTP binding"/>
    <property type="evidence" value="ECO:0007669"/>
    <property type="project" value="UniProtKB-KW"/>
</dbReference>
<evidence type="ECO:0000256" key="4">
    <source>
        <dbReference type="ARBA" id="ARBA00022801"/>
    </source>
</evidence>
<dbReference type="OMA" id="CCGGCVI"/>
<keyword evidence="5" id="KW-0342">GTP-binding</keyword>
<evidence type="ECO:0000313" key="7">
    <source>
        <dbReference type="EMBL" id="KPA77122.1"/>
    </source>
</evidence>
<dbReference type="GeneID" id="26907720"/>
<dbReference type="SMART" id="SM00175">
    <property type="entry name" value="RAB"/>
    <property type="match status" value="1"/>
</dbReference>
<dbReference type="FunFam" id="3.40.50.300:FF:001763">
    <property type="entry name" value="Ras family gtpase"/>
    <property type="match status" value="1"/>
</dbReference>
<keyword evidence="3" id="KW-0547">Nucleotide-binding</keyword>
<dbReference type="SMART" id="SM00174">
    <property type="entry name" value="RHO"/>
    <property type="match status" value="1"/>
</dbReference>
<dbReference type="PROSITE" id="PS51421">
    <property type="entry name" value="RAS"/>
    <property type="match status" value="1"/>
</dbReference>
<evidence type="ECO:0000313" key="8">
    <source>
        <dbReference type="Proteomes" id="UP000037923"/>
    </source>
</evidence>
<dbReference type="RefSeq" id="XP_015655561.1">
    <property type="nucleotide sequence ID" value="XM_015806084.1"/>
</dbReference>
<dbReference type="PRINTS" id="PR00449">
    <property type="entry name" value="RASTRNSFRMNG"/>
</dbReference>
<proteinExistence type="predicted"/>
<dbReference type="Pfam" id="PF00071">
    <property type="entry name" value="Ras"/>
    <property type="match status" value="1"/>
</dbReference>
<accession>A0A0N0DTA0</accession>
<dbReference type="OrthoDB" id="5976022at2759"/>
<dbReference type="GO" id="GO:0003924">
    <property type="term" value="F:GTPase activity"/>
    <property type="evidence" value="ECO:0007669"/>
    <property type="project" value="InterPro"/>
</dbReference>
<evidence type="ECO:0000256" key="3">
    <source>
        <dbReference type="ARBA" id="ARBA00022741"/>
    </source>
</evidence>
<reference evidence="7 8" key="1">
    <citation type="submission" date="2015-07" db="EMBL/GenBank/DDBJ databases">
        <title>High-quality genome of monoxenous trypanosomatid Leptomonas pyrrhocoris.</title>
        <authorList>
            <person name="Flegontov P."/>
            <person name="Butenko A."/>
            <person name="Firsov S."/>
            <person name="Vlcek C."/>
            <person name="Logacheva M.D."/>
            <person name="Field M."/>
            <person name="Filatov D."/>
            <person name="Flegontova O."/>
            <person name="Gerasimov E."/>
            <person name="Jackson A.P."/>
            <person name="Kelly S."/>
            <person name="Opperdoes F."/>
            <person name="O'Reilly A."/>
            <person name="Votypka J."/>
            <person name="Yurchenko V."/>
            <person name="Lukes J."/>
        </authorList>
    </citation>
    <scope>NUCLEOTIDE SEQUENCE [LARGE SCALE GENOMIC DNA]</scope>
    <source>
        <strain evidence="7">H10</strain>
    </source>
</reference>
<dbReference type="GO" id="GO:0061118">
    <property type="term" value="P:regulation of positive chemotaxis to cAMP"/>
    <property type="evidence" value="ECO:0007669"/>
    <property type="project" value="UniProtKB-ARBA"/>
</dbReference>
<dbReference type="CDD" id="cd00876">
    <property type="entry name" value="Ras"/>
    <property type="match status" value="1"/>
</dbReference>
<dbReference type="GO" id="GO:0005886">
    <property type="term" value="C:plasma membrane"/>
    <property type="evidence" value="ECO:0007669"/>
    <property type="project" value="UniProtKB-SubCell"/>
</dbReference>
<evidence type="ECO:0000256" key="2">
    <source>
        <dbReference type="ARBA" id="ARBA00022475"/>
    </source>
</evidence>
<dbReference type="GO" id="GO:0007165">
    <property type="term" value="P:signal transduction"/>
    <property type="evidence" value="ECO:0007669"/>
    <property type="project" value="InterPro"/>
</dbReference>
<dbReference type="EMBL" id="LGTL01000018">
    <property type="protein sequence ID" value="KPA77122.1"/>
    <property type="molecule type" value="Genomic_DNA"/>
</dbReference>
<keyword evidence="4" id="KW-0378">Hydrolase</keyword>
<keyword evidence="8" id="KW-1185">Reference proteome</keyword>
<dbReference type="AlphaFoldDB" id="A0A0N0DTA0"/>
<organism evidence="7 8">
    <name type="scientific">Leptomonas pyrrhocoris</name>
    <name type="common">Firebug parasite</name>
    <dbReference type="NCBI Taxonomy" id="157538"/>
    <lineage>
        <taxon>Eukaryota</taxon>
        <taxon>Discoba</taxon>
        <taxon>Euglenozoa</taxon>
        <taxon>Kinetoplastea</taxon>
        <taxon>Metakinetoplastina</taxon>
        <taxon>Trypanosomatida</taxon>
        <taxon>Trypanosomatidae</taxon>
        <taxon>Leishmaniinae</taxon>
        <taxon>Leptomonas</taxon>
    </lineage>
</organism>
<evidence type="ECO:0000256" key="6">
    <source>
        <dbReference type="ARBA" id="ARBA00023136"/>
    </source>
</evidence>
<dbReference type="Gene3D" id="3.40.50.300">
    <property type="entry name" value="P-loop containing nucleotide triphosphate hydrolases"/>
    <property type="match status" value="1"/>
</dbReference>
<name>A0A0N0DTA0_LEPPY</name>
<gene>
    <name evidence="7" type="ORF">ABB37_07434</name>
</gene>
<dbReference type="PROSITE" id="PS51419">
    <property type="entry name" value="RAB"/>
    <property type="match status" value="1"/>
</dbReference>
<evidence type="ECO:0000256" key="1">
    <source>
        <dbReference type="ARBA" id="ARBA00004236"/>
    </source>
</evidence>
<dbReference type="InterPro" id="IPR001806">
    <property type="entry name" value="Small_GTPase"/>
</dbReference>
<dbReference type="InterPro" id="IPR027417">
    <property type="entry name" value="P-loop_NTPase"/>
</dbReference>
<dbReference type="SMART" id="SM00176">
    <property type="entry name" value="RAN"/>
    <property type="match status" value="1"/>
</dbReference>
<dbReference type="InterPro" id="IPR005225">
    <property type="entry name" value="Small_GTP-bd"/>
</dbReference>
<sequence>MPDISVVVLGGGGVGKSCLTIQYLQGHFVDQYDATIEDVYRKTISLDNTTAVLTLVDTAGQDAYGAMRDQYLRKGQGFVLVYSITDAESFAHIRRLYSTLQHLREGRSTPCVLVGNKADHEAYRAVSHEKGAQFAAEMNAPFLEITAKDHRMCEQVFEKLVRTVRSGGGASAVVDAAATGASGTANANSAAPRVSGTTAAAAATASAAVNGSAKIKKKRKHRICTLQ</sequence>
<dbReference type="NCBIfam" id="TIGR00231">
    <property type="entry name" value="small_GTP"/>
    <property type="match status" value="1"/>
</dbReference>
<dbReference type="PANTHER" id="PTHR24070">
    <property type="entry name" value="RAS, DI-RAS, AND RHEB FAMILY MEMBERS OF SMALL GTPASE SUPERFAMILY"/>
    <property type="match status" value="1"/>
</dbReference>
<protein>
    <submittedName>
        <fullName evidence="7">Putative small GTP-binding protein RAB6</fullName>
    </submittedName>
</protein>
<keyword evidence="2" id="KW-1003">Cell membrane</keyword>
<comment type="subcellular location">
    <subcellularLocation>
        <location evidence="1">Cell membrane</location>
    </subcellularLocation>
</comment>
<dbReference type="RefSeq" id="XP_015655560.1">
    <property type="nucleotide sequence ID" value="XM_015806083.1"/>
</dbReference>
<evidence type="ECO:0000256" key="5">
    <source>
        <dbReference type="ARBA" id="ARBA00023134"/>
    </source>
</evidence>
<dbReference type="SMART" id="SM00173">
    <property type="entry name" value="RAS"/>
    <property type="match status" value="1"/>
</dbReference>